<dbReference type="SUPFAM" id="SSF110997">
    <property type="entry name" value="Sporulation related repeat"/>
    <property type="match status" value="1"/>
</dbReference>
<organism evidence="4 5">
    <name type="scientific">Qipengyuania algicida</name>
    <dbReference type="NCBI Taxonomy" id="1836209"/>
    <lineage>
        <taxon>Bacteria</taxon>
        <taxon>Pseudomonadati</taxon>
        <taxon>Pseudomonadota</taxon>
        <taxon>Alphaproteobacteria</taxon>
        <taxon>Sphingomonadales</taxon>
        <taxon>Erythrobacteraceae</taxon>
        <taxon>Qipengyuania</taxon>
    </lineage>
</organism>
<proteinExistence type="predicted"/>
<comment type="caution">
    <text evidence="4">The sequence shown here is derived from an EMBL/GenBank/DDBJ whole genome shotgun (WGS) entry which is preliminary data.</text>
</comment>
<dbReference type="Proteomes" id="UP000439780">
    <property type="component" value="Unassembled WGS sequence"/>
</dbReference>
<dbReference type="InterPro" id="IPR036680">
    <property type="entry name" value="SPOR-like_sf"/>
</dbReference>
<reference evidence="4 5" key="1">
    <citation type="submission" date="2019-12" db="EMBL/GenBank/DDBJ databases">
        <title>Genomic-based taxomic classification of the family Erythrobacteraceae.</title>
        <authorList>
            <person name="Xu L."/>
        </authorList>
    </citation>
    <scope>NUCLEOTIDE SEQUENCE [LARGE SCALE GENOMIC DNA]</scope>
    <source>
        <strain evidence="4 5">KEMB 9005-328</strain>
    </source>
</reference>
<protein>
    <recommendedName>
        <fullName evidence="3">SPOR domain-containing protein</fullName>
    </recommendedName>
</protein>
<evidence type="ECO:0000256" key="1">
    <source>
        <dbReference type="SAM" id="Coils"/>
    </source>
</evidence>
<dbReference type="Gene3D" id="1.25.40.10">
    <property type="entry name" value="Tetratricopeptide repeat domain"/>
    <property type="match status" value="1"/>
</dbReference>
<evidence type="ECO:0000256" key="2">
    <source>
        <dbReference type="SAM" id="MobiDB-lite"/>
    </source>
</evidence>
<accession>A0A845AAQ6</accession>
<dbReference type="PROSITE" id="PS51724">
    <property type="entry name" value="SPOR"/>
    <property type="match status" value="1"/>
</dbReference>
<evidence type="ECO:0000259" key="3">
    <source>
        <dbReference type="PROSITE" id="PS51724"/>
    </source>
</evidence>
<feature type="domain" description="SPOR" evidence="3">
    <location>
        <begin position="480"/>
        <end position="560"/>
    </location>
</feature>
<dbReference type="GO" id="GO:0042834">
    <property type="term" value="F:peptidoglycan binding"/>
    <property type="evidence" value="ECO:0007669"/>
    <property type="project" value="InterPro"/>
</dbReference>
<evidence type="ECO:0000313" key="4">
    <source>
        <dbReference type="EMBL" id="MXP27492.1"/>
    </source>
</evidence>
<feature type="region of interest" description="Disordered" evidence="2">
    <location>
        <begin position="300"/>
        <end position="416"/>
    </location>
</feature>
<dbReference type="EMBL" id="WTYA01000001">
    <property type="protein sequence ID" value="MXP27492.1"/>
    <property type="molecule type" value="Genomic_DNA"/>
</dbReference>
<keyword evidence="1" id="KW-0175">Coiled coil</keyword>
<dbReference type="Pfam" id="PF05036">
    <property type="entry name" value="SPOR"/>
    <property type="match status" value="1"/>
</dbReference>
<feature type="coiled-coil region" evidence="1">
    <location>
        <begin position="453"/>
        <end position="481"/>
    </location>
</feature>
<name>A0A845AAQ6_9SPHN</name>
<evidence type="ECO:0000313" key="5">
    <source>
        <dbReference type="Proteomes" id="UP000439780"/>
    </source>
</evidence>
<gene>
    <name evidence="4" type="ORF">GRI58_01485</name>
</gene>
<dbReference type="SUPFAM" id="SSF48452">
    <property type="entry name" value="TPR-like"/>
    <property type="match status" value="1"/>
</dbReference>
<dbReference type="AlphaFoldDB" id="A0A845AAQ6"/>
<dbReference type="InterPro" id="IPR011990">
    <property type="entry name" value="TPR-like_helical_dom_sf"/>
</dbReference>
<dbReference type="InterPro" id="IPR007730">
    <property type="entry name" value="SPOR-like_dom"/>
</dbReference>
<feature type="compositionally biased region" description="Low complexity" evidence="2">
    <location>
        <begin position="382"/>
        <end position="402"/>
    </location>
</feature>
<sequence length="570" mass="61416">MATPNWVGMACMIDEKSSLRQARIRLLVSGALGCTACLAAPITTPALAQDPPGAVVQAIPPPAVDKLNVAMRKLSSNPTDLDALIEAGNAALVLHDPGSAASFFARAAKVAPKDPRVALGYGRVEFARRNPVDALRLFNDAERGGADMNAADIERAVAYDLVGDNSAAQAIYARLLRKKDDPDTRQKLAISQAISGKRAEFEKTLLPLLRRNDRSAFRTRAFGLAILGQTEEAVKIADAMMSSDMALKMAPYLRYMPRLTRAQQAAAADMGIFPAESQIGRDRPEIAAYASRLTGVQRSADAALEPTGTPLGPRADRSSRKLAVAKPQTERRSNRSATTELPPIPETGSRTERALNSAAQRQTDMRGTVQSRELARNSLPFPAARPTPTTAPSAAPTPAYQRPTPPPALPQKPQESVAQAFADLGPAPKKAVLKRSNVVDMAKFKPPLEESAAEKAAAKKAAAEKAAKEKAEREKKAKEKANPARYWVQVATGKNIKALGFDWRRIEKKSNGILDNKGPYTTPWVEANRLLAGPYPSEKAADRVIKKLKEKGIDCFAFTSDPGQVIDKIN</sequence>
<dbReference type="RefSeq" id="WP_160751775.1">
    <property type="nucleotide sequence ID" value="NZ_WTYA01000001.1"/>
</dbReference>
<dbReference type="OrthoDB" id="7398646at2"/>
<keyword evidence="5" id="KW-1185">Reference proteome</keyword>